<reference evidence="2" key="1">
    <citation type="submission" date="2016-10" db="EMBL/GenBank/DDBJ databases">
        <authorList>
            <person name="Varghese N."/>
            <person name="Submissions S."/>
        </authorList>
    </citation>
    <scope>NUCLEOTIDE SEQUENCE [LARGE SCALE GENOMIC DNA]</scope>
    <source>
        <strain evidence="2">DSM 17934</strain>
    </source>
</reference>
<sequence>MSTYKYVTPYWRDSQTVFGEGVKAYTGTTFFILNHNNERADVAIHFYDLDGNLLTDMEVSMLVPPNAVLDMRIVDVISAKDPNYRVSTGLRTGSMRIVSDVPLVTSGKMYNGRVTSGGDVEDLNVWSIPFEEVPFVKLDLGRIGGEIPIPDNSYKGYFGRRRPGQK</sequence>
<evidence type="ECO:0000313" key="2">
    <source>
        <dbReference type="Proteomes" id="UP000199702"/>
    </source>
</evidence>
<dbReference type="RefSeq" id="WP_091315070.1">
    <property type="nucleotide sequence ID" value="NZ_CBCSJU010000003.1"/>
</dbReference>
<evidence type="ECO:0000313" key="1">
    <source>
        <dbReference type="EMBL" id="SEJ26118.1"/>
    </source>
</evidence>
<dbReference type="Proteomes" id="UP000199702">
    <property type="component" value="Unassembled WGS sequence"/>
</dbReference>
<protein>
    <submittedName>
        <fullName evidence="1">Uncharacterized protein</fullName>
    </submittedName>
</protein>
<dbReference type="InterPro" id="IPR036698">
    <property type="entry name" value="TM1070-like_sf"/>
</dbReference>
<dbReference type="Gene3D" id="2.60.290.11">
    <property type="entry name" value="TM1070-like"/>
    <property type="match status" value="1"/>
</dbReference>
<accession>A0A1H6XAF6</accession>
<dbReference type="EMBL" id="FNYA01000008">
    <property type="protein sequence ID" value="SEJ26118.1"/>
    <property type="molecule type" value="Genomic_DNA"/>
</dbReference>
<proteinExistence type="predicted"/>
<gene>
    <name evidence="1" type="ORF">SAMN05660918_2783</name>
</gene>
<dbReference type="AlphaFoldDB" id="A0A1H6XAF6"/>
<name>A0A1H6XAF6_9FLAO</name>
<keyword evidence="2" id="KW-1185">Reference proteome</keyword>
<dbReference type="STRING" id="402734.SAMN05660918_2783"/>
<organism evidence="1 2">
    <name type="scientific">Flavobacterium terrigena</name>
    <dbReference type="NCBI Taxonomy" id="402734"/>
    <lineage>
        <taxon>Bacteria</taxon>
        <taxon>Pseudomonadati</taxon>
        <taxon>Bacteroidota</taxon>
        <taxon>Flavobacteriia</taxon>
        <taxon>Flavobacteriales</taxon>
        <taxon>Flavobacteriaceae</taxon>
        <taxon>Flavobacterium</taxon>
    </lineage>
</organism>